<dbReference type="AlphaFoldDB" id="A0A2J8VVJ4"/>
<sequence length="79" mass="8802">VVLRNDVAPTFIPTPMYRPRPANPDEIGNFIIEVLLLCRSPPWQEALATGYSLGPAWPVPPFPPTTPGKTQPFHKYMST</sequence>
<reference evidence="1" key="1">
    <citation type="submission" date="2017-12" db="EMBL/GenBank/DDBJ databases">
        <title>High-resolution comparative analysis of great ape genomes.</title>
        <authorList>
            <person name="Pollen A."/>
            <person name="Hastie A."/>
            <person name="Hormozdiari F."/>
            <person name="Dougherty M."/>
            <person name="Liu R."/>
            <person name="Chaisson M."/>
            <person name="Hoppe E."/>
            <person name="Hill C."/>
            <person name="Pang A."/>
            <person name="Hillier L."/>
            <person name="Baker C."/>
            <person name="Armstrong J."/>
            <person name="Shendure J."/>
            <person name="Paten B."/>
            <person name="Wilson R."/>
            <person name="Chao H."/>
            <person name="Schneider V."/>
            <person name="Ventura M."/>
            <person name="Kronenberg Z."/>
            <person name="Murali S."/>
            <person name="Gordon D."/>
            <person name="Cantsilieris S."/>
            <person name="Munson K."/>
            <person name="Nelson B."/>
            <person name="Raja A."/>
            <person name="Underwood J."/>
            <person name="Diekhans M."/>
            <person name="Fiddes I."/>
            <person name="Haussler D."/>
            <person name="Eichler E."/>
        </authorList>
    </citation>
    <scope>NUCLEOTIDE SEQUENCE [LARGE SCALE GENOMIC DNA]</scope>
    <source>
        <strain evidence="1">Susie</strain>
    </source>
</reference>
<comment type="caution">
    <text evidence="1">The sequence shown here is derived from an EMBL/GenBank/DDBJ whole genome shotgun (WGS) entry which is preliminary data.</text>
</comment>
<feature type="non-terminal residue" evidence="1">
    <location>
        <position position="1"/>
    </location>
</feature>
<protein>
    <submittedName>
        <fullName evidence="1">CDH3 isoform 9</fullName>
    </submittedName>
</protein>
<proteinExistence type="predicted"/>
<organism evidence="1">
    <name type="scientific">Pongo abelii</name>
    <name type="common">Sumatran orangutan</name>
    <name type="synonym">Pongo pygmaeus abelii</name>
    <dbReference type="NCBI Taxonomy" id="9601"/>
    <lineage>
        <taxon>Eukaryota</taxon>
        <taxon>Metazoa</taxon>
        <taxon>Chordata</taxon>
        <taxon>Craniata</taxon>
        <taxon>Vertebrata</taxon>
        <taxon>Euteleostomi</taxon>
        <taxon>Mammalia</taxon>
        <taxon>Eutheria</taxon>
        <taxon>Euarchontoglires</taxon>
        <taxon>Primates</taxon>
        <taxon>Haplorrhini</taxon>
        <taxon>Catarrhini</taxon>
        <taxon>Hominidae</taxon>
        <taxon>Pongo</taxon>
    </lineage>
</organism>
<accession>A0A2J8VVJ4</accession>
<name>A0A2J8VVJ4_PONAB</name>
<dbReference type="EMBL" id="NDHI03003408">
    <property type="protein sequence ID" value="PNJ61496.1"/>
    <property type="molecule type" value="Genomic_DNA"/>
</dbReference>
<gene>
    <name evidence="1" type="ORF">CR201_G0015189</name>
</gene>
<evidence type="ECO:0000313" key="1">
    <source>
        <dbReference type="EMBL" id="PNJ61496.1"/>
    </source>
</evidence>